<proteinExistence type="predicted"/>
<dbReference type="EMBL" id="FOYV01000002">
    <property type="protein sequence ID" value="SFR54490.1"/>
    <property type="molecule type" value="Genomic_DNA"/>
</dbReference>
<sequence length="257" mass="27985">MTERDDLDMLVAEFVLGTLPANERDDLEKRRQTDTELDNLILQWQERLGSLAEETPEVQPSPELFPRIEKALDQLGADQPAAANSAKTTVQSPGESNVVTLRRQLRNWRLSTALASAAALVLVAVLVFQPAPTPSPQSFVAVFQHNDEQPAFLLSVDLQNRRLDIRPITAEPRQDKSYQLWIKDDELGPNPRSVGVLGDGFTLSDDALKEYDPALLKRATFGISLEPPGGSPTGQPTGPAIHGYLYPAGTGAGNATP</sequence>
<accession>A0A1I6HJK5</accession>
<organism evidence="4 5">
    <name type="scientific">Marinobacter gudaonensis</name>
    <dbReference type="NCBI Taxonomy" id="375760"/>
    <lineage>
        <taxon>Bacteria</taxon>
        <taxon>Pseudomonadati</taxon>
        <taxon>Pseudomonadota</taxon>
        <taxon>Gammaproteobacteria</taxon>
        <taxon>Pseudomonadales</taxon>
        <taxon>Marinobacteraceae</taxon>
        <taxon>Marinobacter</taxon>
    </lineage>
</organism>
<keyword evidence="5" id="KW-1185">Reference proteome</keyword>
<dbReference type="GO" id="GO:0005886">
    <property type="term" value="C:plasma membrane"/>
    <property type="evidence" value="ECO:0007669"/>
    <property type="project" value="InterPro"/>
</dbReference>
<gene>
    <name evidence="4" type="ORF">SAMN04488073_2641</name>
</gene>
<evidence type="ECO:0000259" key="3">
    <source>
        <dbReference type="Pfam" id="PF10099"/>
    </source>
</evidence>
<dbReference type="PANTHER" id="PTHR37461">
    <property type="entry name" value="ANTI-SIGMA-K FACTOR RSKA"/>
    <property type="match status" value="1"/>
</dbReference>
<name>A0A1I6HJK5_9GAMM</name>
<keyword evidence="2" id="KW-0472">Membrane</keyword>
<dbReference type="Proteomes" id="UP000199290">
    <property type="component" value="Unassembled WGS sequence"/>
</dbReference>
<dbReference type="RefSeq" id="WP_091991185.1">
    <property type="nucleotide sequence ID" value="NZ_FOYV01000002.1"/>
</dbReference>
<evidence type="ECO:0000313" key="5">
    <source>
        <dbReference type="Proteomes" id="UP000199290"/>
    </source>
</evidence>
<keyword evidence="2" id="KW-1133">Transmembrane helix</keyword>
<feature type="domain" description="Anti-sigma K factor RskA C-terminal" evidence="3">
    <location>
        <begin position="114"/>
        <end position="239"/>
    </location>
</feature>
<keyword evidence="2" id="KW-0812">Transmembrane</keyword>
<dbReference type="InterPro" id="IPR018764">
    <property type="entry name" value="RskA_C"/>
</dbReference>
<reference evidence="5" key="1">
    <citation type="submission" date="2016-10" db="EMBL/GenBank/DDBJ databases">
        <authorList>
            <person name="Varghese N."/>
            <person name="Submissions S."/>
        </authorList>
    </citation>
    <scope>NUCLEOTIDE SEQUENCE [LARGE SCALE GENOMIC DNA]</scope>
    <source>
        <strain evidence="5">CGMCC 1.6294</strain>
    </source>
</reference>
<dbReference type="GO" id="GO:0006417">
    <property type="term" value="P:regulation of translation"/>
    <property type="evidence" value="ECO:0007669"/>
    <property type="project" value="TreeGrafter"/>
</dbReference>
<feature type="region of interest" description="Disordered" evidence="1">
    <location>
        <begin position="226"/>
        <end position="257"/>
    </location>
</feature>
<dbReference type="GO" id="GO:0016989">
    <property type="term" value="F:sigma factor antagonist activity"/>
    <property type="evidence" value="ECO:0007669"/>
    <property type="project" value="TreeGrafter"/>
</dbReference>
<dbReference type="Pfam" id="PF10099">
    <property type="entry name" value="RskA_C"/>
    <property type="match status" value="1"/>
</dbReference>
<feature type="transmembrane region" description="Helical" evidence="2">
    <location>
        <begin position="110"/>
        <end position="128"/>
    </location>
</feature>
<evidence type="ECO:0000256" key="2">
    <source>
        <dbReference type="SAM" id="Phobius"/>
    </source>
</evidence>
<dbReference type="PANTHER" id="PTHR37461:SF1">
    <property type="entry name" value="ANTI-SIGMA-K FACTOR RSKA"/>
    <property type="match status" value="1"/>
</dbReference>
<protein>
    <submittedName>
        <fullName evidence="4">Anti-sigma-K factor RskA</fullName>
    </submittedName>
</protein>
<dbReference type="InterPro" id="IPR051474">
    <property type="entry name" value="Anti-sigma-K/W_factor"/>
</dbReference>
<evidence type="ECO:0000256" key="1">
    <source>
        <dbReference type="SAM" id="MobiDB-lite"/>
    </source>
</evidence>
<dbReference type="AlphaFoldDB" id="A0A1I6HJK5"/>
<evidence type="ECO:0000313" key="4">
    <source>
        <dbReference type="EMBL" id="SFR54490.1"/>
    </source>
</evidence>
<dbReference type="OrthoDB" id="5298046at2"/>
<dbReference type="STRING" id="375760.SAMN04488073_2641"/>